<dbReference type="eggNOG" id="ENOG502SJYB">
    <property type="taxonomic scope" value="Eukaryota"/>
</dbReference>
<dbReference type="PhylomeDB" id="B8LX54"/>
<dbReference type="EMBL" id="EQ962652">
    <property type="protein sequence ID" value="EED22704.1"/>
    <property type="molecule type" value="Genomic_DNA"/>
</dbReference>
<sequence>MTLPLATQDECSMHLESNGKSCKRLHSESYSLDEPSRHSAKKRKLNPPASSQSSSAFWDNLSRVWLTRNALRELDRRNFQRTISEEEDLLVRRPANDFLRYCSPQDLRKIKRYARRGGPDLCKIRGYRKPKESSVPGMNSRTSSYRIQKRVSDSRASSISQVSSTSRSTSRSTRPSRTETTRSSGPYDRDFQQHLIDYGIYPHAYDYPDGRRPPKPSNWSEIKERLARPRASLSPSKFTEEAHESFVRSDANAFKEKQVTESVISMIEGNSGDVRCVSGGVTFGNFAPLTDGTLKPGNPDRYYGARPEQLRRDIRSELSGRIKPSTQDDLPILPNFLLAAKGPDGSLAVAGRQASYDGALGARAMHTLQTYKQEEPKFDNNAYTLTNIYHGGTLKMFTSHPSKTTNSDRPEYYMTQLRSFALTDSIDTFREGATWFRNGRDWAKEQRENAIRRANDHFTSNVVQSTLNTSFSTICDTSGDESTESVSRESHFSFIQTSMTESFHTKEFTEKSRRDGKTGP</sequence>
<dbReference type="InParanoid" id="B8LX54"/>
<dbReference type="STRING" id="441959.B8LX54"/>
<dbReference type="OrthoDB" id="4225323at2759"/>
<evidence type="ECO:0000313" key="3">
    <source>
        <dbReference type="Proteomes" id="UP000001745"/>
    </source>
</evidence>
<dbReference type="Proteomes" id="UP000001745">
    <property type="component" value="Unassembled WGS sequence"/>
</dbReference>
<organism evidence="2 3">
    <name type="scientific">Talaromyces stipitatus (strain ATCC 10500 / CBS 375.48 / QM 6759 / NRRL 1006)</name>
    <name type="common">Penicillium stipitatum</name>
    <dbReference type="NCBI Taxonomy" id="441959"/>
    <lineage>
        <taxon>Eukaryota</taxon>
        <taxon>Fungi</taxon>
        <taxon>Dikarya</taxon>
        <taxon>Ascomycota</taxon>
        <taxon>Pezizomycotina</taxon>
        <taxon>Eurotiomycetes</taxon>
        <taxon>Eurotiomycetidae</taxon>
        <taxon>Eurotiales</taxon>
        <taxon>Trichocomaceae</taxon>
        <taxon>Talaromyces</taxon>
        <taxon>Talaromyces sect. Talaromyces</taxon>
    </lineage>
</organism>
<reference evidence="3" key="1">
    <citation type="journal article" date="2015" name="Genome Announc.">
        <title>Genome sequence of the AIDS-associated pathogen Penicillium marneffei (ATCC18224) and its near taxonomic relative Talaromyces stipitatus (ATCC10500).</title>
        <authorList>
            <person name="Nierman W.C."/>
            <person name="Fedorova-Abrams N.D."/>
            <person name="Andrianopoulos A."/>
        </authorList>
    </citation>
    <scope>NUCLEOTIDE SEQUENCE [LARGE SCALE GENOMIC DNA]</scope>
    <source>
        <strain evidence="3">ATCC 10500 / CBS 375.48 / QM 6759 / NRRL 1006</strain>
    </source>
</reference>
<proteinExistence type="predicted"/>
<feature type="compositionally biased region" description="Polar residues" evidence="1">
    <location>
        <begin position="136"/>
        <end position="146"/>
    </location>
</feature>
<dbReference type="RefSeq" id="XP_002340091.1">
    <property type="nucleotide sequence ID" value="XM_002340050.1"/>
</dbReference>
<dbReference type="HOGENOM" id="CLU_023878_1_1_1"/>
<dbReference type="GeneID" id="8105940"/>
<protein>
    <submittedName>
        <fullName evidence="2">Uncharacterized protein</fullName>
    </submittedName>
</protein>
<gene>
    <name evidence="2" type="ORF">TSTA_061920</name>
</gene>
<dbReference type="OMA" id="EREANMR"/>
<evidence type="ECO:0000256" key="1">
    <source>
        <dbReference type="SAM" id="MobiDB-lite"/>
    </source>
</evidence>
<evidence type="ECO:0000313" key="2">
    <source>
        <dbReference type="EMBL" id="EED22704.1"/>
    </source>
</evidence>
<feature type="compositionally biased region" description="Low complexity" evidence="1">
    <location>
        <begin position="154"/>
        <end position="175"/>
    </location>
</feature>
<dbReference type="AlphaFoldDB" id="B8LX54"/>
<name>B8LX54_TALSN</name>
<feature type="region of interest" description="Disordered" evidence="1">
    <location>
        <begin position="26"/>
        <end position="55"/>
    </location>
</feature>
<dbReference type="VEuPathDB" id="FungiDB:TSTA_061920"/>
<feature type="region of interest" description="Disordered" evidence="1">
    <location>
        <begin position="120"/>
        <end position="189"/>
    </location>
</feature>
<accession>B8LX54</accession>
<keyword evidence="3" id="KW-1185">Reference proteome</keyword>